<evidence type="ECO:0000256" key="6">
    <source>
        <dbReference type="ARBA" id="ARBA00023004"/>
    </source>
</evidence>
<evidence type="ECO:0000313" key="9">
    <source>
        <dbReference type="EMBL" id="SDM53197.1"/>
    </source>
</evidence>
<evidence type="ECO:0000259" key="8">
    <source>
        <dbReference type="Pfam" id="PF06155"/>
    </source>
</evidence>
<comment type="similarity">
    <text evidence="2">Belongs to the gamma-BBH/TMLD family.</text>
</comment>
<dbReference type="InterPro" id="IPR010376">
    <property type="entry name" value="GBBH-like_N"/>
</dbReference>
<dbReference type="OrthoDB" id="979809at2"/>
<protein>
    <submittedName>
        <fullName evidence="9">Gamma-butyrobetaine dioxygenase</fullName>
    </submittedName>
</protein>
<keyword evidence="3" id="KW-0479">Metal-binding</keyword>
<dbReference type="InterPro" id="IPR038492">
    <property type="entry name" value="GBBH-like_N_sf"/>
</dbReference>
<organism evidence="9 10">
    <name type="scientific">Franzmannia pantelleriensis</name>
    <dbReference type="NCBI Taxonomy" id="48727"/>
    <lineage>
        <taxon>Bacteria</taxon>
        <taxon>Pseudomonadati</taxon>
        <taxon>Pseudomonadota</taxon>
        <taxon>Gammaproteobacteria</taxon>
        <taxon>Oceanospirillales</taxon>
        <taxon>Halomonadaceae</taxon>
        <taxon>Franzmannia</taxon>
    </lineage>
</organism>
<evidence type="ECO:0000256" key="3">
    <source>
        <dbReference type="ARBA" id="ARBA00022723"/>
    </source>
</evidence>
<dbReference type="InterPro" id="IPR042098">
    <property type="entry name" value="TauD-like_sf"/>
</dbReference>
<evidence type="ECO:0000256" key="5">
    <source>
        <dbReference type="ARBA" id="ARBA00023002"/>
    </source>
</evidence>
<evidence type="ECO:0000256" key="4">
    <source>
        <dbReference type="ARBA" id="ARBA00022964"/>
    </source>
</evidence>
<evidence type="ECO:0000256" key="1">
    <source>
        <dbReference type="ARBA" id="ARBA00001954"/>
    </source>
</evidence>
<name>A0A1G9TZL7_9GAMM</name>
<keyword evidence="10" id="KW-1185">Reference proteome</keyword>
<gene>
    <name evidence="9" type="ORF">SAMN05192555_11485</name>
</gene>
<dbReference type="Gene3D" id="3.60.130.10">
    <property type="entry name" value="Clavaminate synthase-like"/>
    <property type="match status" value="1"/>
</dbReference>
<evidence type="ECO:0000256" key="2">
    <source>
        <dbReference type="ARBA" id="ARBA00008654"/>
    </source>
</evidence>
<evidence type="ECO:0000313" key="10">
    <source>
        <dbReference type="Proteomes" id="UP000199107"/>
    </source>
</evidence>
<dbReference type="GO" id="GO:0016706">
    <property type="term" value="F:2-oxoglutarate-dependent dioxygenase activity"/>
    <property type="evidence" value="ECO:0007669"/>
    <property type="project" value="UniProtKB-ARBA"/>
</dbReference>
<dbReference type="InterPro" id="IPR003819">
    <property type="entry name" value="TauD/TfdA-like"/>
</dbReference>
<reference evidence="10" key="1">
    <citation type="submission" date="2016-10" db="EMBL/GenBank/DDBJ databases">
        <authorList>
            <person name="Varghese N."/>
            <person name="Submissions S."/>
        </authorList>
    </citation>
    <scope>NUCLEOTIDE SEQUENCE [LARGE SCALE GENOMIC DNA]</scope>
    <source>
        <strain evidence="10">AAP</strain>
    </source>
</reference>
<dbReference type="Gene3D" id="3.30.2020.30">
    <property type="match status" value="1"/>
</dbReference>
<dbReference type="GO" id="GO:0045329">
    <property type="term" value="P:carnitine biosynthetic process"/>
    <property type="evidence" value="ECO:0007669"/>
    <property type="project" value="TreeGrafter"/>
</dbReference>
<dbReference type="GO" id="GO:0046872">
    <property type="term" value="F:metal ion binding"/>
    <property type="evidence" value="ECO:0007669"/>
    <property type="project" value="UniProtKB-KW"/>
</dbReference>
<dbReference type="RefSeq" id="WP_089659678.1">
    <property type="nucleotide sequence ID" value="NZ_FNGH01000014.1"/>
</dbReference>
<dbReference type="Pfam" id="PF06155">
    <property type="entry name" value="GBBH-like_N"/>
    <property type="match status" value="1"/>
</dbReference>
<dbReference type="SUPFAM" id="SSF51197">
    <property type="entry name" value="Clavaminate synthase-like"/>
    <property type="match status" value="1"/>
</dbReference>
<dbReference type="CDD" id="cd00250">
    <property type="entry name" value="CAS_like"/>
    <property type="match status" value="1"/>
</dbReference>
<comment type="cofactor">
    <cofactor evidence="1">
        <name>Fe(2+)</name>
        <dbReference type="ChEBI" id="CHEBI:29033"/>
    </cofactor>
</comment>
<accession>A0A1G9TZL7</accession>
<dbReference type="Proteomes" id="UP000199107">
    <property type="component" value="Unassembled WGS sequence"/>
</dbReference>
<keyword evidence="6" id="KW-0408">Iron</keyword>
<proteinExistence type="inferred from homology"/>
<dbReference type="PANTHER" id="PTHR10696">
    <property type="entry name" value="GAMMA-BUTYROBETAINE HYDROXYLASE-RELATED"/>
    <property type="match status" value="1"/>
</dbReference>
<feature type="domain" description="TauD/TfdA-like" evidence="7">
    <location>
        <begin position="159"/>
        <end position="385"/>
    </location>
</feature>
<keyword evidence="5" id="KW-0560">Oxidoreductase</keyword>
<dbReference type="InterPro" id="IPR050411">
    <property type="entry name" value="AlphaKG_dependent_hydroxylases"/>
</dbReference>
<feature type="domain" description="Gamma-butyrobetaine hydroxylase-like N-terminal" evidence="8">
    <location>
        <begin position="27"/>
        <end position="110"/>
    </location>
</feature>
<dbReference type="STRING" id="48727.SAMN05192555_11485"/>
<dbReference type="Pfam" id="PF02668">
    <property type="entry name" value="TauD"/>
    <property type="match status" value="1"/>
</dbReference>
<sequence length="413" mass="46324">MNAFSPPTLPPTPDYDAWPIEADIRSVDHDARVLTLSWSDGRKSRYHSIWLRENAADESTVNPATRERILDLSSLPAWPEIVAAEIDESGALCVTFAPEHRHLRFHPGWLRAHDYDNAGDPEAPLVPVRRWHGGPDASPDSLDASGLLDTEPASEAEEAILAPALESVLGKGLVRLRGLPTEPGSLEAIARRIGPLRPTNFGLLFDVKAKPNPDSNAYTSIALPPHTDLPTREYHPGLQMLHCLENSVEGGQAVMLDGFAVAEALRQRDPDAFATLTRVHWCYANTAKTSDYVWYSPMIRLDAHGELLEVRIADFLRGPLQAPFEEVEATYDALMTLQAMLREPGFAIRFTYAPGDLVIFDNRRLLHARDAFEGTSGHRWLQGCYMERDEIRSRYRMVQRARRRRWIAASQQV</sequence>
<dbReference type="EMBL" id="FNGH01000014">
    <property type="protein sequence ID" value="SDM53197.1"/>
    <property type="molecule type" value="Genomic_DNA"/>
</dbReference>
<dbReference type="PANTHER" id="PTHR10696:SF25">
    <property type="entry name" value="OXIDOREDUCTASE AIM17-RELATED"/>
    <property type="match status" value="1"/>
</dbReference>
<dbReference type="AlphaFoldDB" id="A0A1G9TZL7"/>
<evidence type="ECO:0000259" key="7">
    <source>
        <dbReference type="Pfam" id="PF02668"/>
    </source>
</evidence>
<keyword evidence="4 9" id="KW-0223">Dioxygenase</keyword>